<evidence type="ECO:0000313" key="3">
    <source>
        <dbReference type="EMBL" id="MBB6423727.1"/>
    </source>
</evidence>
<keyword evidence="1" id="KW-0472">Membrane</keyword>
<comment type="caution">
    <text evidence="2">The sequence shown here is derived from an EMBL/GenBank/DDBJ whole genome shotgun (WGS) entry which is preliminary data.</text>
</comment>
<dbReference type="EMBL" id="CAJEWA010000004">
    <property type="protein sequence ID" value="CAD2070936.1"/>
    <property type="molecule type" value="Genomic_DNA"/>
</dbReference>
<protein>
    <submittedName>
        <fullName evidence="3">Magnesium-transporting ATPase (P-type)</fullName>
    </submittedName>
</protein>
<feature type="transmembrane region" description="Helical" evidence="1">
    <location>
        <begin position="33"/>
        <end position="51"/>
    </location>
</feature>
<dbReference type="AlphaFoldDB" id="A0A6V7R0W0"/>
<reference evidence="2 4" key="1">
    <citation type="submission" date="2020-07" db="EMBL/GenBank/DDBJ databases">
        <authorList>
            <person name="Criscuolo A."/>
        </authorList>
    </citation>
    <scope>NUCLEOTIDE SEQUENCE [LARGE SCALE GENOMIC DNA]</scope>
    <source>
        <strain evidence="2">CIP111751</strain>
    </source>
</reference>
<evidence type="ECO:0000313" key="5">
    <source>
        <dbReference type="Proteomes" id="UP000545588"/>
    </source>
</evidence>
<organism evidence="2 4">
    <name type="scientific">Jeotgalicoccus coquinae</name>
    <dbReference type="NCBI Taxonomy" id="709509"/>
    <lineage>
        <taxon>Bacteria</taxon>
        <taxon>Bacillati</taxon>
        <taxon>Bacillota</taxon>
        <taxon>Bacilli</taxon>
        <taxon>Bacillales</taxon>
        <taxon>Staphylococcaceae</taxon>
        <taxon>Jeotgalicoccus</taxon>
    </lineage>
</organism>
<reference evidence="3 5" key="2">
    <citation type="submission" date="2020-08" db="EMBL/GenBank/DDBJ databases">
        <title>Genomic Encyclopedia of Type Strains, Phase IV (KMG-IV): sequencing the most valuable type-strain genomes for metagenomic binning, comparative biology and taxonomic classification.</title>
        <authorList>
            <person name="Goeker M."/>
        </authorList>
    </citation>
    <scope>NUCLEOTIDE SEQUENCE [LARGE SCALE GENOMIC DNA]</scope>
    <source>
        <strain evidence="3 5">DSM 22419</strain>
    </source>
</reference>
<keyword evidence="1" id="KW-0812">Transmembrane</keyword>
<dbReference type="RefSeq" id="WP_184283608.1">
    <property type="nucleotide sequence ID" value="NZ_BMCO01000002.1"/>
</dbReference>
<dbReference type="Proteomes" id="UP000545588">
    <property type="component" value="Unassembled WGS sequence"/>
</dbReference>
<accession>A0A6V7R0W0</accession>
<dbReference type="Proteomes" id="UP000534001">
    <property type="component" value="Unassembled WGS sequence"/>
</dbReference>
<evidence type="ECO:0000256" key="1">
    <source>
        <dbReference type="SAM" id="Phobius"/>
    </source>
</evidence>
<evidence type="ECO:0000313" key="2">
    <source>
        <dbReference type="EMBL" id="CAD2070936.1"/>
    </source>
</evidence>
<name>A0A6V7R0W0_9STAP</name>
<keyword evidence="1" id="KW-1133">Transmembrane helix</keyword>
<gene>
    <name evidence="3" type="ORF">HNR41_001699</name>
    <name evidence="2" type="ORF">JEOCOQ751_00081</name>
</gene>
<keyword evidence="5" id="KW-1185">Reference proteome</keyword>
<dbReference type="EMBL" id="JACHFF010000002">
    <property type="protein sequence ID" value="MBB6423727.1"/>
    <property type="molecule type" value="Genomic_DNA"/>
</dbReference>
<feature type="transmembrane region" description="Helical" evidence="1">
    <location>
        <begin position="94"/>
        <end position="113"/>
    </location>
</feature>
<evidence type="ECO:0000313" key="4">
    <source>
        <dbReference type="Proteomes" id="UP000534001"/>
    </source>
</evidence>
<proteinExistence type="predicted"/>
<sequence>MVKGELLRGSLYVTLINLIILDFYHTIPWYIQYGPIIVVGIVTVLSVVLDKDNNEEENKKAPILYRLFLLISLCLVVISMNVAVGEPSTELFNIYSLSFWTIFIAVPLLSSVYSKVKERES</sequence>
<feature type="transmembrane region" description="Helical" evidence="1">
    <location>
        <begin position="63"/>
        <end position="82"/>
    </location>
</feature>